<name>A0A1E3VG98_9HYPH</name>
<dbReference type="EMBL" id="LYBW01000042">
    <property type="protein sequence ID" value="ODR92585.1"/>
    <property type="molecule type" value="Genomic_DNA"/>
</dbReference>
<keyword evidence="2" id="KW-1185">Reference proteome</keyword>
<comment type="caution">
    <text evidence="1">The sequence shown here is derived from an EMBL/GenBank/DDBJ whole genome shotgun (WGS) entry which is preliminary data.</text>
</comment>
<dbReference type="AlphaFoldDB" id="A0A1E3VG98"/>
<reference evidence="2" key="1">
    <citation type="submission" date="2016-05" db="EMBL/GenBank/DDBJ databases">
        <authorList>
            <person name="Li Y."/>
        </authorList>
    </citation>
    <scope>NUCLEOTIDE SEQUENCE [LARGE SCALE GENOMIC DNA]</scope>
    <source>
        <strain evidence="2">YIC4027</strain>
    </source>
</reference>
<dbReference type="OrthoDB" id="8279879at2"/>
<evidence type="ECO:0008006" key="3">
    <source>
        <dbReference type="Google" id="ProtNLM"/>
    </source>
</evidence>
<dbReference type="RefSeq" id="WP_069457151.1">
    <property type="nucleotide sequence ID" value="NZ_LYBW01000042.1"/>
</dbReference>
<gene>
    <name evidence="1" type="ORF">A8M32_04145</name>
</gene>
<accession>A0A1E3VG98</accession>
<protein>
    <recommendedName>
        <fullName evidence="3">Phasin domain-containing protein</fullName>
    </recommendedName>
</protein>
<dbReference type="Proteomes" id="UP000094342">
    <property type="component" value="Unassembled WGS sequence"/>
</dbReference>
<sequence length="129" mass="15088">MPKKTTDKFASTFWPQVPTAVDGRMFLLSMGHFQATAMQAMLRYQIEVLTFIKNRSEHDRQFLEELLASDYARDGFDLYCSFWREALQDYSDEAERLTRLGSQMAAQTARQVRDDQEELTEEVATRMVM</sequence>
<evidence type="ECO:0000313" key="1">
    <source>
        <dbReference type="EMBL" id="ODR92585.1"/>
    </source>
</evidence>
<proteinExistence type="predicted"/>
<organism evidence="1 2">
    <name type="scientific">Sinorhizobium alkalisoli</name>
    <dbReference type="NCBI Taxonomy" id="1752398"/>
    <lineage>
        <taxon>Bacteria</taxon>
        <taxon>Pseudomonadati</taxon>
        <taxon>Pseudomonadota</taxon>
        <taxon>Alphaproteobacteria</taxon>
        <taxon>Hyphomicrobiales</taxon>
        <taxon>Rhizobiaceae</taxon>
        <taxon>Sinorhizobium/Ensifer group</taxon>
        <taxon>Sinorhizobium</taxon>
    </lineage>
</organism>
<evidence type="ECO:0000313" key="2">
    <source>
        <dbReference type="Proteomes" id="UP000094342"/>
    </source>
</evidence>